<reference evidence="2" key="1">
    <citation type="submission" date="2023-03" db="EMBL/GenBank/DDBJ databases">
        <title>Massive genome expansion in bonnet fungi (Mycena s.s.) driven by repeated elements and novel gene families across ecological guilds.</title>
        <authorList>
            <consortium name="Lawrence Berkeley National Laboratory"/>
            <person name="Harder C.B."/>
            <person name="Miyauchi S."/>
            <person name="Viragh M."/>
            <person name="Kuo A."/>
            <person name="Thoen E."/>
            <person name="Andreopoulos B."/>
            <person name="Lu D."/>
            <person name="Skrede I."/>
            <person name="Drula E."/>
            <person name="Henrissat B."/>
            <person name="Morin E."/>
            <person name="Kohler A."/>
            <person name="Barry K."/>
            <person name="LaButti K."/>
            <person name="Morin E."/>
            <person name="Salamov A."/>
            <person name="Lipzen A."/>
            <person name="Mereny Z."/>
            <person name="Hegedus B."/>
            <person name="Baldrian P."/>
            <person name="Stursova M."/>
            <person name="Weitz H."/>
            <person name="Taylor A."/>
            <person name="Grigoriev I.V."/>
            <person name="Nagy L.G."/>
            <person name="Martin F."/>
            <person name="Kauserud H."/>
        </authorList>
    </citation>
    <scope>NUCLEOTIDE SEQUENCE</scope>
    <source>
        <strain evidence="2">CBHHK067</strain>
    </source>
</reference>
<evidence type="ECO:0000313" key="3">
    <source>
        <dbReference type="Proteomes" id="UP001221757"/>
    </source>
</evidence>
<keyword evidence="1" id="KW-1133">Transmembrane helix</keyword>
<dbReference type="AlphaFoldDB" id="A0AAD7G7X1"/>
<sequence length="154" mass="16907">MLTDVITYFQTPTALSANPPSYNMIDINDQKISQPSAVPPEAEWQKKLKTLERKIRKYNWTKRGDEAIIVESMRDLAASHSDPQVQTYWTRRANEFEIAPDSDKKAILLDIARGIAILFAAPFAIAGAILMGAGMLLKASGDLLTGGKASALTK</sequence>
<name>A0AAD7G7X1_MYCRO</name>
<comment type="caution">
    <text evidence="2">The sequence shown here is derived from an EMBL/GenBank/DDBJ whole genome shotgun (WGS) entry which is preliminary data.</text>
</comment>
<keyword evidence="1" id="KW-0812">Transmembrane</keyword>
<organism evidence="2 3">
    <name type="scientific">Mycena rosella</name>
    <name type="common">Pink bonnet</name>
    <name type="synonym">Agaricus rosellus</name>
    <dbReference type="NCBI Taxonomy" id="1033263"/>
    <lineage>
        <taxon>Eukaryota</taxon>
        <taxon>Fungi</taxon>
        <taxon>Dikarya</taxon>
        <taxon>Basidiomycota</taxon>
        <taxon>Agaricomycotina</taxon>
        <taxon>Agaricomycetes</taxon>
        <taxon>Agaricomycetidae</taxon>
        <taxon>Agaricales</taxon>
        <taxon>Marasmiineae</taxon>
        <taxon>Mycenaceae</taxon>
        <taxon>Mycena</taxon>
    </lineage>
</organism>
<accession>A0AAD7G7X1</accession>
<evidence type="ECO:0000256" key="1">
    <source>
        <dbReference type="SAM" id="Phobius"/>
    </source>
</evidence>
<feature type="transmembrane region" description="Helical" evidence="1">
    <location>
        <begin position="114"/>
        <end position="137"/>
    </location>
</feature>
<dbReference type="EMBL" id="JARKIE010000222">
    <property type="protein sequence ID" value="KAJ7664700.1"/>
    <property type="molecule type" value="Genomic_DNA"/>
</dbReference>
<keyword evidence="3" id="KW-1185">Reference proteome</keyword>
<protein>
    <submittedName>
        <fullName evidence="2">Uncharacterized protein</fullName>
    </submittedName>
</protein>
<proteinExistence type="predicted"/>
<dbReference type="Proteomes" id="UP001221757">
    <property type="component" value="Unassembled WGS sequence"/>
</dbReference>
<keyword evidence="1" id="KW-0472">Membrane</keyword>
<evidence type="ECO:0000313" key="2">
    <source>
        <dbReference type="EMBL" id="KAJ7664700.1"/>
    </source>
</evidence>
<gene>
    <name evidence="2" type="ORF">B0H17DRAFT_1143645</name>
</gene>